<reference evidence="11 12" key="1">
    <citation type="submission" date="2024-05" db="EMBL/GenBank/DDBJ databases">
        <authorList>
            <person name="Zhao H."/>
            <person name="Xu Y."/>
            <person name="Lin S."/>
            <person name="Spain J.C."/>
            <person name="Zhou N.-Y."/>
        </authorList>
    </citation>
    <scope>NUCLEOTIDE SEQUENCE [LARGE SCALE GENOMIC DNA]</scope>
    <source>
        <strain evidence="11 12">NEAU-NG30</strain>
    </source>
</reference>
<dbReference type="SMART" id="SM00944">
    <property type="entry name" value="Pro-kuma_activ"/>
    <property type="match status" value="1"/>
</dbReference>
<evidence type="ECO:0000259" key="10">
    <source>
        <dbReference type="PROSITE" id="PS51695"/>
    </source>
</evidence>
<evidence type="ECO:0000256" key="6">
    <source>
        <dbReference type="ARBA" id="ARBA00022837"/>
    </source>
</evidence>
<dbReference type="SUPFAM" id="SSF52743">
    <property type="entry name" value="Subtilisin-like"/>
    <property type="match status" value="1"/>
</dbReference>
<dbReference type="Proteomes" id="UP001440984">
    <property type="component" value="Unassembled WGS sequence"/>
</dbReference>
<evidence type="ECO:0000256" key="2">
    <source>
        <dbReference type="ARBA" id="ARBA00022670"/>
    </source>
</evidence>
<dbReference type="PANTHER" id="PTHR14218">
    <property type="entry name" value="PROTEASE S8 TRIPEPTIDYL PEPTIDASE I CLN2"/>
    <property type="match status" value="1"/>
</dbReference>
<evidence type="ECO:0000256" key="1">
    <source>
        <dbReference type="ARBA" id="ARBA00001913"/>
    </source>
</evidence>
<accession>A0ABV0LSQ8</accession>
<evidence type="ECO:0000256" key="9">
    <source>
        <dbReference type="SAM" id="SignalP"/>
    </source>
</evidence>
<feature type="domain" description="Peptidase S53" evidence="10">
    <location>
        <begin position="240"/>
        <end position="658"/>
    </location>
</feature>
<keyword evidence="12" id="KW-1185">Reference proteome</keyword>
<feature type="compositionally biased region" description="Polar residues" evidence="8">
    <location>
        <begin position="294"/>
        <end position="303"/>
    </location>
</feature>
<dbReference type="SUPFAM" id="SSF54897">
    <property type="entry name" value="Protease propeptides/inhibitors"/>
    <property type="match status" value="1"/>
</dbReference>
<dbReference type="CDD" id="cd04056">
    <property type="entry name" value="Peptidases_S53"/>
    <property type="match status" value="1"/>
</dbReference>
<keyword evidence="4 11" id="KW-0378">Hydrolase</keyword>
<protein>
    <submittedName>
        <fullName evidence="11">S53 family peptidase</fullName>
        <ecNumber evidence="11">3.4.-.-</ecNumber>
    </submittedName>
</protein>
<dbReference type="Pfam" id="PF00082">
    <property type="entry name" value="Peptidase_S8"/>
    <property type="match status" value="1"/>
</dbReference>
<keyword evidence="5" id="KW-0720">Serine protease</keyword>
<dbReference type="InterPro" id="IPR023828">
    <property type="entry name" value="Peptidase_S8_Ser-AS"/>
</dbReference>
<organism evidence="11 12">
    <name type="scientific">Amycolatopsis melonis</name>
    <dbReference type="NCBI Taxonomy" id="3156488"/>
    <lineage>
        <taxon>Bacteria</taxon>
        <taxon>Bacillati</taxon>
        <taxon>Actinomycetota</taxon>
        <taxon>Actinomycetes</taxon>
        <taxon>Pseudonocardiales</taxon>
        <taxon>Pseudonocardiaceae</taxon>
        <taxon>Amycolatopsis</taxon>
    </lineage>
</organism>
<dbReference type="InterPro" id="IPR036852">
    <property type="entry name" value="Peptidase_S8/S53_dom_sf"/>
</dbReference>
<dbReference type="InterPro" id="IPR015366">
    <property type="entry name" value="S53_propep"/>
</dbReference>
<feature type="region of interest" description="Disordered" evidence="8">
    <location>
        <begin position="291"/>
        <end position="317"/>
    </location>
</feature>
<dbReference type="PROSITE" id="PS00138">
    <property type="entry name" value="SUBTILASE_SER"/>
    <property type="match status" value="1"/>
</dbReference>
<evidence type="ECO:0000313" key="12">
    <source>
        <dbReference type="Proteomes" id="UP001440984"/>
    </source>
</evidence>
<feature type="signal peptide" evidence="9">
    <location>
        <begin position="1"/>
        <end position="29"/>
    </location>
</feature>
<proteinExistence type="predicted"/>
<gene>
    <name evidence="11" type="ORF">ABJI51_35570</name>
</gene>
<evidence type="ECO:0000256" key="5">
    <source>
        <dbReference type="ARBA" id="ARBA00022825"/>
    </source>
</evidence>
<dbReference type="EMBL" id="JBDZYD010000015">
    <property type="protein sequence ID" value="MEQ0564427.1"/>
    <property type="molecule type" value="Genomic_DNA"/>
</dbReference>
<evidence type="ECO:0000256" key="8">
    <source>
        <dbReference type="SAM" id="MobiDB-lite"/>
    </source>
</evidence>
<dbReference type="GO" id="GO:0016787">
    <property type="term" value="F:hydrolase activity"/>
    <property type="evidence" value="ECO:0007669"/>
    <property type="project" value="UniProtKB-KW"/>
</dbReference>
<dbReference type="InterPro" id="IPR030400">
    <property type="entry name" value="Sedolisin_dom"/>
</dbReference>
<feature type="chain" id="PRO_5047261202" evidence="9">
    <location>
        <begin position="30"/>
        <end position="658"/>
    </location>
</feature>
<sequence>MRTPAFRLLVLATTAVTTAGLLFGAPASASDRTPLPGSVPGWAKSATRAGAANAADNVAFRVYLGWAGDAAAVASRVSTPGSADYGRFLTAAQFRQRFAPSQNDVTAVQQWLRQAGFDVGYTPGNRRYVQAEGTVAQAAAAFGTSFGEFKVGGKTLRAPEKELSLPAGLPAGISAVVGLDESFALVQPSAGPAASPSPAFVNAPPCSAYYGEKSTATTPTPDGIHVPDAYGHPNPWAPCGYTPSQLRSAYGVQQAIAGGNDGTGQTVAIIDAYASPTILADVNTYSSRHGLPQLSGNQLTQVTPPGVYRRPQNPKQDPQGWYGEETLDVEAVHSIAPGANIVYVGSPNNYQDLDAAMNHVVDQHLASIVTNSYGFSTELLPTGYVKPFNDTLIEAAATGIGVYFSSGDNADETDGIAANYPNATPDWPASSPWVTAVGGTSLGVGAGGEYLFETGWETGRSVLTNGTWVPAPPGEFFGGAGGGTSRLFPQPAYQAGVVPNAIATANGARPQPMRAVPDVAALADPNTGFLVGQTQAFPDGSVRYSEYRIGGTSLASPLFAAFVALAQQRAGSTFGFANPRLYAKAGTSAFHDVRQPPAPMAVARVNYNNSVDASAGYSAPSLRSLDADAVLTIHVRDGYDDVTGIGTPNGTAFLTALG</sequence>
<comment type="cofactor">
    <cofactor evidence="1">
        <name>Ca(2+)</name>
        <dbReference type="ChEBI" id="CHEBI:29108"/>
    </cofactor>
</comment>
<name>A0ABV0LSQ8_9PSEU</name>
<keyword evidence="3" id="KW-0479">Metal-binding</keyword>
<dbReference type="Gene3D" id="3.40.50.200">
    <property type="entry name" value="Peptidase S8/S53 domain"/>
    <property type="match status" value="1"/>
</dbReference>
<dbReference type="InterPro" id="IPR050819">
    <property type="entry name" value="Tripeptidyl-peptidase_I"/>
</dbReference>
<keyword evidence="2" id="KW-0645">Protease</keyword>
<comment type="caution">
    <text evidence="11">The sequence shown here is derived from an EMBL/GenBank/DDBJ whole genome shotgun (WGS) entry which is preliminary data.</text>
</comment>
<evidence type="ECO:0000256" key="3">
    <source>
        <dbReference type="ARBA" id="ARBA00022723"/>
    </source>
</evidence>
<dbReference type="EC" id="3.4.-.-" evidence="11"/>
<keyword evidence="7" id="KW-0865">Zymogen</keyword>
<dbReference type="InterPro" id="IPR000209">
    <property type="entry name" value="Peptidase_S8/S53_dom"/>
</dbReference>
<dbReference type="PANTHER" id="PTHR14218:SF15">
    <property type="entry name" value="TRIPEPTIDYL-PEPTIDASE 1"/>
    <property type="match status" value="1"/>
</dbReference>
<dbReference type="PROSITE" id="PS51695">
    <property type="entry name" value="SEDOLISIN"/>
    <property type="match status" value="1"/>
</dbReference>
<dbReference type="Pfam" id="PF09286">
    <property type="entry name" value="Pro-kuma_activ"/>
    <property type="match status" value="1"/>
</dbReference>
<keyword evidence="9" id="KW-0732">Signal</keyword>
<evidence type="ECO:0000256" key="7">
    <source>
        <dbReference type="ARBA" id="ARBA00023145"/>
    </source>
</evidence>
<evidence type="ECO:0000313" key="11">
    <source>
        <dbReference type="EMBL" id="MEQ0564427.1"/>
    </source>
</evidence>
<evidence type="ECO:0000256" key="4">
    <source>
        <dbReference type="ARBA" id="ARBA00022801"/>
    </source>
</evidence>
<dbReference type="RefSeq" id="WP_348955486.1">
    <property type="nucleotide sequence ID" value="NZ_JBDZYD010000015.1"/>
</dbReference>
<keyword evidence="6" id="KW-0106">Calcium</keyword>
<dbReference type="CDD" id="cd11377">
    <property type="entry name" value="Pro-peptidase_S53"/>
    <property type="match status" value="1"/>
</dbReference>